<evidence type="ECO:0000313" key="2">
    <source>
        <dbReference type="Proteomes" id="UP000256869"/>
    </source>
</evidence>
<reference evidence="1 2" key="1">
    <citation type="submission" date="2018-07" db="EMBL/GenBank/DDBJ databases">
        <title>Genomic Encyclopedia of Type Strains, Phase III (KMG-III): the genomes of soil and plant-associated and newly described type strains.</title>
        <authorList>
            <person name="Whitman W."/>
        </authorList>
    </citation>
    <scope>NUCLEOTIDE SEQUENCE [LARGE SCALE GENOMIC DNA]</scope>
    <source>
        <strain evidence="1 2">CECT 8236</strain>
    </source>
</reference>
<dbReference type="RefSeq" id="WP_115991672.1">
    <property type="nucleotide sequence ID" value="NZ_QRDY01000002.1"/>
</dbReference>
<accession>A0A3D9ITT3</accession>
<dbReference type="Proteomes" id="UP000256869">
    <property type="component" value="Unassembled WGS sequence"/>
</dbReference>
<evidence type="ECO:0000313" key="1">
    <source>
        <dbReference type="EMBL" id="RED64929.1"/>
    </source>
</evidence>
<protein>
    <submittedName>
        <fullName evidence="1">Uncharacterized protein</fullName>
    </submittedName>
</protein>
<name>A0A3D9ITT3_9BACL</name>
<dbReference type="EMBL" id="QRDY01000002">
    <property type="protein sequence ID" value="RED64929.1"/>
    <property type="molecule type" value="Genomic_DNA"/>
</dbReference>
<sequence length="133" mass="14874">MEMSRLRYPLVVALLLALIFLFFQFVKTIVEIYPVGGFTVTVHNESDKDIVIVKAGLVSTDSKQLLDKKIDSGDHGSIRPDLPLTGEGAVYLEYIDSKGDTRNVVVCGYTESLSGRSKLTIRNDRFEVEQKCM</sequence>
<gene>
    <name evidence="1" type="ORF">DFP95_102351</name>
</gene>
<organism evidence="1 2">
    <name type="scientific">Cohnella lupini</name>
    <dbReference type="NCBI Taxonomy" id="1294267"/>
    <lineage>
        <taxon>Bacteria</taxon>
        <taxon>Bacillati</taxon>
        <taxon>Bacillota</taxon>
        <taxon>Bacilli</taxon>
        <taxon>Bacillales</taxon>
        <taxon>Paenibacillaceae</taxon>
        <taxon>Cohnella</taxon>
    </lineage>
</organism>
<keyword evidence="2" id="KW-1185">Reference proteome</keyword>
<dbReference type="OrthoDB" id="2660813at2"/>
<proteinExistence type="predicted"/>
<comment type="caution">
    <text evidence="1">The sequence shown here is derived from an EMBL/GenBank/DDBJ whole genome shotgun (WGS) entry which is preliminary data.</text>
</comment>
<dbReference type="AlphaFoldDB" id="A0A3D9ITT3"/>